<accession>A0A4S3M7M6</accession>
<gene>
    <name evidence="4" type="ORF">E7681_15795</name>
</gene>
<dbReference type="InterPro" id="IPR015421">
    <property type="entry name" value="PyrdxlP-dep_Trfase_major"/>
</dbReference>
<keyword evidence="5" id="KW-1185">Reference proteome</keyword>
<dbReference type="InterPro" id="IPR015424">
    <property type="entry name" value="PyrdxlP-dep_Trfase"/>
</dbReference>
<dbReference type="Pfam" id="PF00202">
    <property type="entry name" value="Aminotran_3"/>
    <property type="match status" value="1"/>
</dbReference>
<dbReference type="RefSeq" id="WP_136340227.1">
    <property type="nucleotide sequence ID" value="NZ_SSMD01000009.1"/>
</dbReference>
<name>A0A4S3M7M6_9RHOB</name>
<dbReference type="OrthoDB" id="9801834at2"/>
<organism evidence="4 5">
    <name type="scientific">Thalassobius vesicularis</name>
    <dbReference type="NCBI Taxonomy" id="1294297"/>
    <lineage>
        <taxon>Bacteria</taxon>
        <taxon>Pseudomonadati</taxon>
        <taxon>Pseudomonadota</taxon>
        <taxon>Alphaproteobacteria</taxon>
        <taxon>Rhodobacterales</taxon>
        <taxon>Roseobacteraceae</taxon>
        <taxon>Thalassovita</taxon>
    </lineage>
</organism>
<keyword evidence="4" id="KW-0032">Aminotransferase</keyword>
<dbReference type="PANTHER" id="PTHR45688">
    <property type="match status" value="1"/>
</dbReference>
<dbReference type="PANTHER" id="PTHR45688:SF13">
    <property type="entry name" value="ALANINE--GLYOXYLATE AMINOTRANSFERASE 2-LIKE"/>
    <property type="match status" value="1"/>
</dbReference>
<proteinExistence type="inferred from homology"/>
<evidence type="ECO:0000256" key="3">
    <source>
        <dbReference type="RuleBase" id="RU003560"/>
    </source>
</evidence>
<dbReference type="GO" id="GO:0030170">
    <property type="term" value="F:pyridoxal phosphate binding"/>
    <property type="evidence" value="ECO:0007669"/>
    <property type="project" value="InterPro"/>
</dbReference>
<evidence type="ECO:0000313" key="5">
    <source>
        <dbReference type="Proteomes" id="UP000306113"/>
    </source>
</evidence>
<reference evidence="4 5" key="1">
    <citation type="submission" date="2019-04" db="EMBL/GenBank/DDBJ databases">
        <title>Draft genome sequence of Youngimonas vesicularis.</title>
        <authorList>
            <person name="Hameed A."/>
        </authorList>
    </citation>
    <scope>NUCLEOTIDE SEQUENCE [LARGE SCALE GENOMIC DNA]</scope>
    <source>
        <strain evidence="4 5">CC-AMW-E</strain>
    </source>
</reference>
<dbReference type="Gene3D" id="3.40.640.10">
    <property type="entry name" value="Type I PLP-dependent aspartate aminotransferase-like (Major domain)"/>
    <property type="match status" value="1"/>
</dbReference>
<comment type="caution">
    <text evidence="4">The sequence shown here is derived from an EMBL/GenBank/DDBJ whole genome shotgun (WGS) entry which is preliminary data.</text>
</comment>
<sequence>MTETLLEKRNRLLGPNLPTFYKDPVHLVRGQGVSLWDADGRRYLDCYNNVPHVGHCHPKVTEAICAQAGTLNTHTRYLHDGIVDYAERLMGKIDPSIDKVLFTCTGSEANDVALRMAQALTGNTGVIATDFTYHGNTAAVSQLGKKKPPIGGFQDHVAFVPAPDSYRPLGGEAGMAHARAFAAEVEAQIAELQARGHGLSALVVCPFFANEGFPDLPHGWLTPAVEAVRRAGGVVIADEVQPGFGRLGSHFWGHERIGFVPEIVTIGKPMANGHPVGAVLATRDAMAAFRNGFGYFNTFGGNPVSMAACLATLDVIEGEGLQQNAAEVGAYAKACLQDLAGRHDCIGDVRGAGLFFGAEMVLDRAEKTPAPEFTQRVAEAMRHQGVLLNYLGRHGNVLKMRPPMVFARGDVDQMIGALDTVLTEVQP</sequence>
<keyword evidence="2 3" id="KW-0663">Pyridoxal phosphate</keyword>
<evidence type="ECO:0000256" key="2">
    <source>
        <dbReference type="ARBA" id="ARBA00022898"/>
    </source>
</evidence>
<evidence type="ECO:0000313" key="4">
    <source>
        <dbReference type="EMBL" id="THD71982.1"/>
    </source>
</evidence>
<comment type="similarity">
    <text evidence="1 3">Belongs to the class-III pyridoxal-phosphate-dependent aminotransferase family.</text>
</comment>
<dbReference type="InterPro" id="IPR005814">
    <property type="entry name" value="Aminotrans_3"/>
</dbReference>
<dbReference type="PIRSF" id="PIRSF000521">
    <property type="entry name" value="Transaminase_4ab_Lys_Orn"/>
    <property type="match status" value="1"/>
</dbReference>
<dbReference type="GO" id="GO:0008483">
    <property type="term" value="F:transaminase activity"/>
    <property type="evidence" value="ECO:0007669"/>
    <property type="project" value="UniProtKB-KW"/>
</dbReference>
<dbReference type="EMBL" id="SSMD01000009">
    <property type="protein sequence ID" value="THD71982.1"/>
    <property type="molecule type" value="Genomic_DNA"/>
</dbReference>
<dbReference type="CDD" id="cd00610">
    <property type="entry name" value="OAT_like"/>
    <property type="match status" value="1"/>
</dbReference>
<dbReference type="Gene3D" id="3.90.1150.10">
    <property type="entry name" value="Aspartate Aminotransferase, domain 1"/>
    <property type="match status" value="1"/>
</dbReference>
<dbReference type="InterPro" id="IPR015422">
    <property type="entry name" value="PyrdxlP-dep_Trfase_small"/>
</dbReference>
<dbReference type="Proteomes" id="UP000306113">
    <property type="component" value="Unassembled WGS sequence"/>
</dbReference>
<protein>
    <submittedName>
        <fullName evidence="4">Aminotransferase class III-fold pyridoxal phosphate-dependent enzyme</fullName>
    </submittedName>
</protein>
<evidence type="ECO:0000256" key="1">
    <source>
        <dbReference type="ARBA" id="ARBA00008954"/>
    </source>
</evidence>
<dbReference type="SUPFAM" id="SSF53383">
    <property type="entry name" value="PLP-dependent transferases"/>
    <property type="match status" value="1"/>
</dbReference>
<dbReference type="AlphaFoldDB" id="A0A4S3M7M6"/>
<keyword evidence="4" id="KW-0808">Transferase</keyword>